<comment type="caution">
    <text evidence="3">The sequence shown here is derived from an EMBL/GenBank/DDBJ whole genome shotgun (WGS) entry which is preliminary data.</text>
</comment>
<comment type="similarity">
    <text evidence="1">Belongs to the short-chain dehydrogenases/reductases (SDR) family.</text>
</comment>
<proteinExistence type="inferred from homology"/>
<evidence type="ECO:0000256" key="1">
    <source>
        <dbReference type="ARBA" id="ARBA00006484"/>
    </source>
</evidence>
<dbReference type="InterPro" id="IPR057326">
    <property type="entry name" value="KR_dom"/>
</dbReference>
<dbReference type="Proteomes" id="UP000278332">
    <property type="component" value="Unassembled WGS sequence"/>
</dbReference>
<accession>A0A3M4WDI5</accession>
<gene>
    <name evidence="3" type="ORF">ALP84_200016</name>
</gene>
<organism evidence="3 4">
    <name type="scientific">Pseudomonas cichorii</name>
    <dbReference type="NCBI Taxonomy" id="36746"/>
    <lineage>
        <taxon>Bacteria</taxon>
        <taxon>Pseudomonadati</taxon>
        <taxon>Pseudomonadota</taxon>
        <taxon>Gammaproteobacteria</taxon>
        <taxon>Pseudomonadales</taxon>
        <taxon>Pseudomonadaceae</taxon>
        <taxon>Pseudomonas</taxon>
    </lineage>
</organism>
<dbReference type="PANTHER" id="PTHR43000">
    <property type="entry name" value="DTDP-D-GLUCOSE 4,6-DEHYDRATASE-RELATED"/>
    <property type="match status" value="1"/>
</dbReference>
<evidence type="ECO:0000313" key="3">
    <source>
        <dbReference type="EMBL" id="RMR62228.1"/>
    </source>
</evidence>
<dbReference type="Gene3D" id="3.90.25.10">
    <property type="entry name" value="UDP-galactose 4-epimerase, domain 1"/>
    <property type="match status" value="1"/>
</dbReference>
<dbReference type="Pfam" id="PF16363">
    <property type="entry name" value="GDP_Man_Dehyd"/>
    <property type="match status" value="1"/>
</dbReference>
<dbReference type="RefSeq" id="WP_095067361.1">
    <property type="nucleotide sequence ID" value="NZ_BLVV01000006.1"/>
</dbReference>
<evidence type="ECO:0000259" key="2">
    <source>
        <dbReference type="SMART" id="SM00822"/>
    </source>
</evidence>
<dbReference type="InterPro" id="IPR036291">
    <property type="entry name" value="NAD(P)-bd_dom_sf"/>
</dbReference>
<protein>
    <recommendedName>
        <fullName evidence="2">Ketoreductase domain-containing protein</fullName>
    </recommendedName>
</protein>
<dbReference type="SUPFAM" id="SSF51735">
    <property type="entry name" value="NAD(P)-binding Rossmann-fold domains"/>
    <property type="match status" value="1"/>
</dbReference>
<evidence type="ECO:0000313" key="4">
    <source>
        <dbReference type="Proteomes" id="UP000278332"/>
    </source>
</evidence>
<name>A0A3M4WDI5_PSECI</name>
<dbReference type="AlphaFoldDB" id="A0A3M4WDI5"/>
<dbReference type="Gene3D" id="3.40.50.720">
    <property type="entry name" value="NAD(P)-binding Rossmann-like Domain"/>
    <property type="match status" value="1"/>
</dbReference>
<sequence length="319" mass="34601">MQRILITGANGFVGKILCESLQSAGHHVIALIGNTSPAPSHADQYLQCDIRDAEALEQAIAEAAPTHVVHLAAITHVPTSFKEPLLTWQTNVMGSVNLLQALQNKAPKAFVLFVSSSEVYGGSFKQAIPLTESSPCQPLNPYAASKLAAEAAVNEYFRQGQPGIIVRPFNHIGAQQSPDFATASFARQIALVEAGEQAPLLKVGNLQAERDFLDVRDVCNAYIALLQLADRDGDYPRCFNICSGQPRKMQTMLDLLLAMSSRDIEVGEDPERMRPSDIPSAVGDNSAIRNAIGWQPGIDLQETLAALLDYWRAEVKAAR</sequence>
<dbReference type="EMBL" id="RBRY01000026">
    <property type="protein sequence ID" value="RMR62228.1"/>
    <property type="molecule type" value="Genomic_DNA"/>
</dbReference>
<dbReference type="InterPro" id="IPR016040">
    <property type="entry name" value="NAD(P)-bd_dom"/>
</dbReference>
<feature type="domain" description="Ketoreductase" evidence="2">
    <location>
        <begin position="2"/>
        <end position="152"/>
    </location>
</feature>
<reference evidence="3 4" key="1">
    <citation type="submission" date="2018-08" db="EMBL/GenBank/DDBJ databases">
        <title>Recombination of ecologically and evolutionarily significant loci maintains genetic cohesion in the Pseudomonas syringae species complex.</title>
        <authorList>
            <person name="Dillon M."/>
            <person name="Thakur S."/>
            <person name="Almeida R.N.D."/>
            <person name="Weir B.S."/>
            <person name="Guttman D.S."/>
        </authorList>
    </citation>
    <scope>NUCLEOTIDE SEQUENCE [LARGE SCALE GENOMIC DNA]</scope>
    <source>
        <strain evidence="3 4">ICMP 6917</strain>
    </source>
</reference>
<dbReference type="SMART" id="SM00822">
    <property type="entry name" value="PKS_KR"/>
    <property type="match status" value="1"/>
</dbReference>